<dbReference type="InterPro" id="IPR042523">
    <property type="entry name" value="Atg7_N_2"/>
</dbReference>
<comment type="function">
    <text evidence="7">E1-like activating enzyme involved in the 2 ubiquitin-like systems required for cytoplasm to vacuole transport (Cvt) and autophagy. Activates ATG12 for its conjugation with ATG5 and ATG8 for its conjugation with phosphatidylethanolamine. Both systems are needed for the ATG8 association to Cvt vesicles and autophagosomes membranes. Autophagy is essential for maintenance of amino acid levels and protein synthesis under nitrogen starvation. Required for selective autophagic degradation of the nucleus (nucleophagy) as well as for mitophagy which contributes to regulate mitochondrial quantity and quality by eliminating the mitochondria to a basal level to fulfill cellular energy requirements and preventing excess ROS production.</text>
</comment>
<dbReference type="SUPFAM" id="SSF69572">
    <property type="entry name" value="Activating enzymes of the ubiquitin-like proteins"/>
    <property type="match status" value="1"/>
</dbReference>
<dbReference type="InterPro" id="IPR032197">
    <property type="entry name" value="Atg7_N"/>
</dbReference>
<dbReference type="InterPro" id="IPR045886">
    <property type="entry name" value="ThiF/MoeB/HesA"/>
</dbReference>
<feature type="compositionally biased region" description="Acidic residues" evidence="8">
    <location>
        <begin position="693"/>
        <end position="714"/>
    </location>
</feature>
<comment type="similarity">
    <text evidence="1 7">Belongs to the ATG7 family.</text>
</comment>
<evidence type="ECO:0000256" key="6">
    <source>
        <dbReference type="PIRSR" id="PIRSR606285-1"/>
    </source>
</evidence>
<dbReference type="Gene3D" id="3.40.50.720">
    <property type="entry name" value="NAD(P)-binding Rossmann-like Domain"/>
    <property type="match status" value="1"/>
</dbReference>
<keyword evidence="5 7" id="KW-0072">Autophagy</keyword>
<dbReference type="InterPro" id="IPR042522">
    <property type="entry name" value="Atg7_N_1"/>
</dbReference>
<evidence type="ECO:0000256" key="5">
    <source>
        <dbReference type="ARBA" id="ARBA00023006"/>
    </source>
</evidence>
<dbReference type="AlphaFoldDB" id="A0A6A6I4J3"/>
<reference evidence="11" key="1">
    <citation type="journal article" date="2020" name="Stud. Mycol.">
        <title>101 Dothideomycetes genomes: a test case for predicting lifestyles and emergence of pathogens.</title>
        <authorList>
            <person name="Haridas S."/>
            <person name="Albert R."/>
            <person name="Binder M."/>
            <person name="Bloem J."/>
            <person name="Labutti K."/>
            <person name="Salamov A."/>
            <person name="Andreopoulos B."/>
            <person name="Baker S."/>
            <person name="Barry K."/>
            <person name="Bills G."/>
            <person name="Bluhm B."/>
            <person name="Cannon C."/>
            <person name="Castanera R."/>
            <person name="Culley D."/>
            <person name="Daum C."/>
            <person name="Ezra D."/>
            <person name="Gonzalez J."/>
            <person name="Henrissat B."/>
            <person name="Kuo A."/>
            <person name="Liang C."/>
            <person name="Lipzen A."/>
            <person name="Lutzoni F."/>
            <person name="Magnuson J."/>
            <person name="Mondo S."/>
            <person name="Nolan M."/>
            <person name="Ohm R."/>
            <person name="Pangilinan J."/>
            <person name="Park H.-J."/>
            <person name="Ramirez L."/>
            <person name="Alfaro M."/>
            <person name="Sun H."/>
            <person name="Tritt A."/>
            <person name="Yoshinaga Y."/>
            <person name="Zwiers L.-H."/>
            <person name="Turgeon B."/>
            <person name="Goodwin S."/>
            <person name="Spatafora J."/>
            <person name="Crous P."/>
            <person name="Grigoriev I."/>
        </authorList>
    </citation>
    <scope>NUCLEOTIDE SEQUENCE</scope>
    <source>
        <strain evidence="11">CBS 122368</strain>
    </source>
</reference>
<evidence type="ECO:0000256" key="3">
    <source>
        <dbReference type="ARBA" id="ARBA00022448"/>
    </source>
</evidence>
<feature type="domain" description="THIF-type NAD/FAD binding fold" evidence="9">
    <location>
        <begin position="362"/>
        <end position="590"/>
    </location>
</feature>
<dbReference type="Pfam" id="PF16420">
    <property type="entry name" value="ATG7_N"/>
    <property type="match status" value="1"/>
</dbReference>
<dbReference type="FunFam" id="3.40.50.720:FF:000243">
    <property type="entry name" value="Ubiquitin-like modifier-activating enzyme ATG7"/>
    <property type="match status" value="1"/>
</dbReference>
<gene>
    <name evidence="11" type="ORF">BU26DRAFT_463765</name>
</gene>
<keyword evidence="7" id="KW-0963">Cytoplasm</keyword>
<accession>A0A6A6I4J3</accession>
<feature type="region of interest" description="Disordered" evidence="8">
    <location>
        <begin position="689"/>
        <end position="714"/>
    </location>
</feature>
<dbReference type="Proteomes" id="UP000800094">
    <property type="component" value="Unassembled WGS sequence"/>
</dbReference>
<evidence type="ECO:0000259" key="10">
    <source>
        <dbReference type="Pfam" id="PF16420"/>
    </source>
</evidence>
<evidence type="ECO:0000256" key="1">
    <source>
        <dbReference type="ARBA" id="ARBA00010931"/>
    </source>
</evidence>
<dbReference type="GO" id="GO:0015031">
    <property type="term" value="P:protein transport"/>
    <property type="evidence" value="ECO:0007669"/>
    <property type="project" value="UniProtKB-UniRule"/>
</dbReference>
<feature type="region of interest" description="Disordered" evidence="8">
    <location>
        <begin position="591"/>
        <end position="614"/>
    </location>
</feature>
<keyword evidence="7" id="KW-0833">Ubl conjugation pathway</keyword>
<feature type="region of interest" description="Disordered" evidence="8">
    <location>
        <begin position="297"/>
        <end position="321"/>
    </location>
</feature>
<dbReference type="Gene3D" id="3.40.140.70">
    <property type="entry name" value="Ubiquitin-like modifier-activating enzyme ATG7 N-terminal domain"/>
    <property type="match status" value="1"/>
</dbReference>
<dbReference type="Pfam" id="PF00899">
    <property type="entry name" value="ThiF"/>
    <property type="match status" value="1"/>
</dbReference>
<dbReference type="PANTHER" id="PTHR10953">
    <property type="entry name" value="UBIQUITIN-ACTIVATING ENZYME E1"/>
    <property type="match status" value="1"/>
</dbReference>
<evidence type="ECO:0000259" key="9">
    <source>
        <dbReference type="Pfam" id="PF00899"/>
    </source>
</evidence>
<feature type="active site" description="Glycyl thioester intermediate" evidence="6">
    <location>
        <position position="562"/>
    </location>
</feature>
<dbReference type="GO" id="GO:0000422">
    <property type="term" value="P:autophagy of mitochondrion"/>
    <property type="evidence" value="ECO:0007669"/>
    <property type="project" value="TreeGrafter"/>
</dbReference>
<dbReference type="InterPro" id="IPR035985">
    <property type="entry name" value="Ubiquitin-activating_enz"/>
</dbReference>
<dbReference type="FunFam" id="3.40.140.70:FF:000001">
    <property type="entry name" value="Ubiquitin-like modifier-activating enzyme atg7"/>
    <property type="match status" value="1"/>
</dbReference>
<proteinExistence type="inferred from homology"/>
<protein>
    <recommendedName>
        <fullName evidence="2 7">Ubiquitin-like modifier-activating enzyme ATG7</fullName>
    </recommendedName>
    <alternativeName>
        <fullName evidence="7">Autophagy-related protein 7</fullName>
    </alternativeName>
</protein>
<dbReference type="GO" id="GO:0019778">
    <property type="term" value="F:Atg12 activating enzyme activity"/>
    <property type="evidence" value="ECO:0007669"/>
    <property type="project" value="TreeGrafter"/>
</dbReference>
<dbReference type="Gene3D" id="3.40.140.100">
    <property type="entry name" value="Ubiquitin-like modifier-activating enzyme ATG7 C-terminal domain"/>
    <property type="match status" value="1"/>
</dbReference>
<organism evidence="11 12">
    <name type="scientific">Trematosphaeria pertusa</name>
    <dbReference type="NCBI Taxonomy" id="390896"/>
    <lineage>
        <taxon>Eukaryota</taxon>
        <taxon>Fungi</taxon>
        <taxon>Dikarya</taxon>
        <taxon>Ascomycota</taxon>
        <taxon>Pezizomycotina</taxon>
        <taxon>Dothideomycetes</taxon>
        <taxon>Pleosporomycetidae</taxon>
        <taxon>Pleosporales</taxon>
        <taxon>Massarineae</taxon>
        <taxon>Trematosphaeriaceae</taxon>
        <taxon>Trematosphaeria</taxon>
    </lineage>
</organism>
<feature type="compositionally biased region" description="Low complexity" evidence="8">
    <location>
        <begin position="598"/>
        <end position="614"/>
    </location>
</feature>
<dbReference type="RefSeq" id="XP_033679952.1">
    <property type="nucleotide sequence ID" value="XM_033825142.1"/>
</dbReference>
<dbReference type="GeneID" id="54578472"/>
<keyword evidence="3 7" id="KW-0813">Transport</keyword>
<dbReference type="OrthoDB" id="338614at2759"/>
<dbReference type="EMBL" id="ML987202">
    <property type="protein sequence ID" value="KAF2244948.1"/>
    <property type="molecule type" value="Genomic_DNA"/>
</dbReference>
<dbReference type="InterPro" id="IPR006285">
    <property type="entry name" value="Atg7"/>
</dbReference>
<dbReference type="GO" id="GO:0006995">
    <property type="term" value="P:cellular response to nitrogen starvation"/>
    <property type="evidence" value="ECO:0007669"/>
    <property type="project" value="TreeGrafter"/>
</dbReference>
<comment type="subunit">
    <text evidence="7">Homodimer.</text>
</comment>
<dbReference type="InterPro" id="IPR000594">
    <property type="entry name" value="ThiF_NAD_FAD-bd"/>
</dbReference>
<dbReference type="GO" id="GO:0034727">
    <property type="term" value="P:piecemeal microautophagy of the nucleus"/>
    <property type="evidence" value="ECO:0007669"/>
    <property type="project" value="TreeGrafter"/>
</dbReference>
<evidence type="ECO:0000256" key="4">
    <source>
        <dbReference type="ARBA" id="ARBA00022927"/>
    </source>
</evidence>
<keyword evidence="4 7" id="KW-0653">Protein transport</keyword>
<evidence type="ECO:0000313" key="12">
    <source>
        <dbReference type="Proteomes" id="UP000800094"/>
    </source>
</evidence>
<keyword evidence="12" id="KW-1185">Reference proteome</keyword>
<evidence type="ECO:0000256" key="8">
    <source>
        <dbReference type="SAM" id="MobiDB-lite"/>
    </source>
</evidence>
<dbReference type="GO" id="GO:0019779">
    <property type="term" value="F:Atg8 activating enzyme activity"/>
    <property type="evidence" value="ECO:0007669"/>
    <property type="project" value="TreeGrafter"/>
</dbReference>
<evidence type="ECO:0000313" key="11">
    <source>
        <dbReference type="EMBL" id="KAF2244948.1"/>
    </source>
</evidence>
<evidence type="ECO:0000256" key="7">
    <source>
        <dbReference type="RuleBase" id="RU366022"/>
    </source>
</evidence>
<dbReference type="GO" id="GO:0032446">
    <property type="term" value="P:protein modification by small protein conjugation"/>
    <property type="evidence" value="ECO:0007669"/>
    <property type="project" value="TreeGrafter"/>
</dbReference>
<feature type="compositionally biased region" description="Polar residues" evidence="8">
    <location>
        <begin position="300"/>
        <end position="313"/>
    </location>
</feature>
<dbReference type="PANTHER" id="PTHR10953:SF3">
    <property type="entry name" value="UBIQUITIN-LIKE MODIFIER-ACTIVATING ENZYME ATG7"/>
    <property type="match status" value="1"/>
</dbReference>
<evidence type="ECO:0000256" key="2">
    <source>
        <dbReference type="ARBA" id="ARBA00017647"/>
    </source>
</evidence>
<dbReference type="GO" id="GO:0000407">
    <property type="term" value="C:phagophore assembly site"/>
    <property type="evidence" value="ECO:0007669"/>
    <property type="project" value="UniProtKB-SubCell"/>
</dbReference>
<comment type="subcellular location">
    <subcellularLocation>
        <location evidence="7">Cytoplasm</location>
    </subcellularLocation>
    <subcellularLocation>
        <location evidence="7">Preautophagosomal structure</location>
    </subcellularLocation>
</comment>
<dbReference type="NCBIfam" id="TIGR01381">
    <property type="entry name" value="E1_like_apg7"/>
    <property type="match status" value="1"/>
</dbReference>
<sequence length="714" mass="79655">MAALKFAPWQSDVDVQFYAALAHIKINHDRLDDSARKVLGLYEVRPGDHPSRSMRIQIHPNALTSDDTPPNYCRAEGIIKNCNTIEDYKNLDRTAVLERCAQTIWEAIHDGSIYECPSLLSAFTVITFANLKKYKFTYHFGFPAIQSDPQWKQVGDVGHLNPKETTQLVDAVQTWKYSADARQRGFFLAKRVRPGADGDERPKTPVTPIDEIGYKWVIGKLESQEKGFFDSIAKEDCFVCFADPSTYPENPGWMLRNLLILIRHRWHLNETQILCYRDTHLRRDQSNSLILQLHSEPAPESQTAALGETSSRPRTPKLPKVTGWERTETGKLTSRSVDLSEYMDERKLADQAVDLNLKLIKWRIAPNIDLDVVKNCKCLLLGAGTLGAYVSRMLMGWGVRKITFIDNATVSFSNPVRQPLFDFKDCLQGGARKAERAAEALEEIYPGVESEGHVMEVPMAGHPITDGAQTKRDFDKLKKLIDEHDAIFLLLDSRESRWLPTVMGKAAGKIVLNAALGFDTYVVMRHGLKATAEGEEELGCYFCNDVVAPADSLSNATLDQQCTVTRPGIAPLASSLLVELLVSILQHPSKSRAPVDASKNPKVSSPSSSHPSLPAPFVHPLGTVPHTIRGYLNSFSNIQVTGKPYDCCSACSEKVLALYQEDPWDFVQRALNEKGWVEEMSGLAEVQKRADEAAGEVDWESEGEAEDEGEGELI</sequence>
<feature type="domain" description="Ubiquitin-like modifier-activating enzyme Atg7 N-terminal" evidence="10">
    <location>
        <begin position="4"/>
        <end position="343"/>
    </location>
</feature>
<dbReference type="GO" id="GO:0000045">
    <property type="term" value="P:autophagosome assembly"/>
    <property type="evidence" value="ECO:0007669"/>
    <property type="project" value="TreeGrafter"/>
</dbReference>
<name>A0A6A6I4J3_9PLEO</name>